<gene>
    <name evidence="1" type="ORF">HPB50_024168</name>
</gene>
<organism evidence="1 2">
    <name type="scientific">Hyalomma asiaticum</name>
    <name type="common">Tick</name>
    <dbReference type="NCBI Taxonomy" id="266040"/>
    <lineage>
        <taxon>Eukaryota</taxon>
        <taxon>Metazoa</taxon>
        <taxon>Ecdysozoa</taxon>
        <taxon>Arthropoda</taxon>
        <taxon>Chelicerata</taxon>
        <taxon>Arachnida</taxon>
        <taxon>Acari</taxon>
        <taxon>Parasitiformes</taxon>
        <taxon>Ixodida</taxon>
        <taxon>Ixodoidea</taxon>
        <taxon>Ixodidae</taxon>
        <taxon>Hyalomminae</taxon>
        <taxon>Hyalomma</taxon>
    </lineage>
</organism>
<comment type="caution">
    <text evidence="1">The sequence shown here is derived from an EMBL/GenBank/DDBJ whole genome shotgun (WGS) entry which is preliminary data.</text>
</comment>
<accession>A0ACB7SHQ1</accession>
<reference evidence="1" key="1">
    <citation type="submission" date="2020-05" db="EMBL/GenBank/DDBJ databases">
        <title>Large-scale comparative analyses of tick genomes elucidate their genetic diversity and vector capacities.</title>
        <authorList>
            <person name="Jia N."/>
            <person name="Wang J."/>
            <person name="Shi W."/>
            <person name="Du L."/>
            <person name="Sun Y."/>
            <person name="Zhan W."/>
            <person name="Jiang J."/>
            <person name="Wang Q."/>
            <person name="Zhang B."/>
            <person name="Ji P."/>
            <person name="Sakyi L.B."/>
            <person name="Cui X."/>
            <person name="Yuan T."/>
            <person name="Jiang B."/>
            <person name="Yang W."/>
            <person name="Lam T.T.-Y."/>
            <person name="Chang Q."/>
            <person name="Ding S."/>
            <person name="Wang X."/>
            <person name="Zhu J."/>
            <person name="Ruan X."/>
            <person name="Zhao L."/>
            <person name="Wei J."/>
            <person name="Que T."/>
            <person name="Du C."/>
            <person name="Cheng J."/>
            <person name="Dai P."/>
            <person name="Han X."/>
            <person name="Huang E."/>
            <person name="Gao Y."/>
            <person name="Liu J."/>
            <person name="Shao H."/>
            <person name="Ye R."/>
            <person name="Li L."/>
            <person name="Wei W."/>
            <person name="Wang X."/>
            <person name="Wang C."/>
            <person name="Yang T."/>
            <person name="Huo Q."/>
            <person name="Li W."/>
            <person name="Guo W."/>
            <person name="Chen H."/>
            <person name="Zhou L."/>
            <person name="Ni X."/>
            <person name="Tian J."/>
            <person name="Zhou Y."/>
            <person name="Sheng Y."/>
            <person name="Liu T."/>
            <person name="Pan Y."/>
            <person name="Xia L."/>
            <person name="Li J."/>
            <person name="Zhao F."/>
            <person name="Cao W."/>
        </authorList>
    </citation>
    <scope>NUCLEOTIDE SEQUENCE</scope>
    <source>
        <strain evidence="1">Hyas-2018</strain>
    </source>
</reference>
<keyword evidence="2" id="KW-1185">Reference proteome</keyword>
<evidence type="ECO:0000313" key="2">
    <source>
        <dbReference type="Proteomes" id="UP000821845"/>
    </source>
</evidence>
<proteinExistence type="predicted"/>
<name>A0ACB7SHQ1_HYAAI</name>
<sequence length="345" mass="38439">MTLMPLSSVDYSRLHTTIPWREFEFSCEPSSAGGITTAAQEPDPRTDANDASIVVTTKGADATVESKGDTTRKKHRRRSKASEPGSQRRKAKKRIGDNRRSLTSSGSSKLEEHTSAPLSAYDDARTTGTSSGSPPKPSVDVVSASGLSQETFKPPEPAAHLGVIPSTSALPLPTFAERSDVLTDGRGAETLPGCRKHGYSLALTRNLNVSPCYDFYEYACGKWNRLYRLPILDEMRIQAQIITYNELKAVTLFTAWKRSLGLFWPEQRQTATAHPLDVLLRLALRWNVSPLFTVRISADRRRPGRTFFFGAGTLNERERRERHGNRPEIFERTVRHHCRSVAVIS</sequence>
<dbReference type="EMBL" id="CM023484">
    <property type="protein sequence ID" value="KAH6934408.1"/>
    <property type="molecule type" value="Genomic_DNA"/>
</dbReference>
<protein>
    <submittedName>
        <fullName evidence="1">Uncharacterized protein</fullName>
    </submittedName>
</protein>
<evidence type="ECO:0000313" key="1">
    <source>
        <dbReference type="EMBL" id="KAH6934408.1"/>
    </source>
</evidence>
<dbReference type="Proteomes" id="UP000821845">
    <property type="component" value="Chromosome 4"/>
</dbReference>